<feature type="transmembrane region" description="Helical" evidence="2">
    <location>
        <begin position="151"/>
        <end position="172"/>
    </location>
</feature>
<proteinExistence type="predicted"/>
<evidence type="ECO:0000313" key="3">
    <source>
        <dbReference type="EMBL" id="CAD7694728.1"/>
    </source>
</evidence>
<keyword evidence="2" id="KW-0472">Membrane</keyword>
<evidence type="ECO:0000256" key="1">
    <source>
        <dbReference type="SAM" id="MobiDB-lite"/>
    </source>
</evidence>
<feature type="transmembrane region" description="Helical" evidence="2">
    <location>
        <begin position="79"/>
        <end position="98"/>
    </location>
</feature>
<feature type="region of interest" description="Disordered" evidence="1">
    <location>
        <begin position="258"/>
        <end position="287"/>
    </location>
</feature>
<keyword evidence="2" id="KW-1133">Transmembrane helix</keyword>
<feature type="transmembrane region" description="Helical" evidence="2">
    <location>
        <begin position="110"/>
        <end position="131"/>
    </location>
</feature>
<dbReference type="EMBL" id="CAJHUC010000113">
    <property type="protein sequence ID" value="CAD7694728.1"/>
    <property type="molecule type" value="Genomic_DNA"/>
</dbReference>
<organism evidence="3 4">
    <name type="scientific">Ostreobium quekettii</name>
    <dbReference type="NCBI Taxonomy" id="121088"/>
    <lineage>
        <taxon>Eukaryota</taxon>
        <taxon>Viridiplantae</taxon>
        <taxon>Chlorophyta</taxon>
        <taxon>core chlorophytes</taxon>
        <taxon>Ulvophyceae</taxon>
        <taxon>TCBD clade</taxon>
        <taxon>Bryopsidales</taxon>
        <taxon>Ostreobineae</taxon>
        <taxon>Ostreobiaceae</taxon>
        <taxon>Ostreobium</taxon>
    </lineage>
</organism>
<dbReference type="AlphaFoldDB" id="A0A8S1IJZ2"/>
<feature type="compositionally biased region" description="Polar residues" evidence="1">
    <location>
        <begin position="265"/>
        <end position="278"/>
    </location>
</feature>
<reference evidence="3" key="1">
    <citation type="submission" date="2020-12" db="EMBL/GenBank/DDBJ databases">
        <authorList>
            <person name="Iha C."/>
        </authorList>
    </citation>
    <scope>NUCLEOTIDE SEQUENCE</scope>
</reference>
<evidence type="ECO:0000313" key="4">
    <source>
        <dbReference type="Proteomes" id="UP000708148"/>
    </source>
</evidence>
<accession>A0A8S1IJZ2</accession>
<name>A0A8S1IJZ2_9CHLO</name>
<dbReference type="OrthoDB" id="515831at2759"/>
<dbReference type="Proteomes" id="UP000708148">
    <property type="component" value="Unassembled WGS sequence"/>
</dbReference>
<comment type="caution">
    <text evidence="3">The sequence shown here is derived from an EMBL/GenBank/DDBJ whole genome shotgun (WGS) entry which is preliminary data.</text>
</comment>
<gene>
    <name evidence="3" type="ORF">OSTQU699_LOCUS91</name>
</gene>
<feature type="non-terminal residue" evidence="3">
    <location>
        <position position="1"/>
    </location>
</feature>
<keyword evidence="2" id="KW-0812">Transmembrane</keyword>
<keyword evidence="4" id="KW-1185">Reference proteome</keyword>
<sequence length="287" mass="32183">GATYDKDPKTGKVDRGKLIPIKGRPLFMIPQFKRLHTSKPGGPYVLYRYQLQILTRPLDYMKIVLLGCLVGGVDSDNSMAQVIALFCISLLALLLTRLSRPFPSRLDMAVTLLAEAADVVTFALGIVLLAGPNEDRDFRLRIGTAMLCVEGVALLTTLVEHLIIGFGICGWLRGKHREKKTKPSKFVAVVEKVMMQNTRRLERKYFERWMVKVLRRGLHNRPLRGEERSWKENFGHGWKQLTGDVGKSAKGVRAINRKVGRSSRSRLINSESPSSAHGQNGAERVAH</sequence>
<evidence type="ECO:0000256" key="2">
    <source>
        <dbReference type="SAM" id="Phobius"/>
    </source>
</evidence>
<protein>
    <submittedName>
        <fullName evidence="3">Uncharacterized protein</fullName>
    </submittedName>
</protein>